<dbReference type="PANTHER" id="PTHR23129">
    <property type="entry name" value="ACYL-COENZYME A DIPHOSPHATASE FITM2"/>
    <property type="match status" value="1"/>
</dbReference>
<comment type="subcellular location">
    <subcellularLocation>
        <location evidence="1">Endoplasmic reticulum membrane</location>
        <topology evidence="1">Multi-pass membrane protein</topology>
    </subcellularLocation>
</comment>
<dbReference type="Proteomes" id="UP000070444">
    <property type="component" value="Unassembled WGS sequence"/>
</dbReference>
<keyword evidence="10" id="KW-1185">Reference proteome</keyword>
<dbReference type="EMBL" id="KQ964590">
    <property type="protein sequence ID" value="KXN68177.1"/>
    <property type="molecule type" value="Genomic_DNA"/>
</dbReference>
<accession>A0A137NZK2</accession>
<evidence type="ECO:0000256" key="5">
    <source>
        <dbReference type="ARBA" id="ARBA00022989"/>
    </source>
</evidence>
<dbReference type="GO" id="GO:0005789">
    <property type="term" value="C:endoplasmic reticulum membrane"/>
    <property type="evidence" value="ECO:0007669"/>
    <property type="project" value="UniProtKB-SubCell"/>
</dbReference>
<dbReference type="GO" id="GO:0008654">
    <property type="term" value="P:phospholipid biosynthetic process"/>
    <property type="evidence" value="ECO:0007669"/>
    <property type="project" value="TreeGrafter"/>
</dbReference>
<dbReference type="OMA" id="FTSWFFG"/>
<evidence type="ECO:0000313" key="10">
    <source>
        <dbReference type="Proteomes" id="UP000070444"/>
    </source>
</evidence>
<dbReference type="OrthoDB" id="5579088at2759"/>
<evidence type="ECO:0000256" key="3">
    <source>
        <dbReference type="ARBA" id="ARBA00022801"/>
    </source>
</evidence>
<name>A0A137NZK2_CONC2</name>
<protein>
    <submittedName>
        <fullName evidence="9">Uncharacterized protein</fullName>
    </submittedName>
</protein>
<dbReference type="STRING" id="796925.A0A137NZK2"/>
<proteinExistence type="predicted"/>
<dbReference type="Pfam" id="PF10261">
    <property type="entry name" value="FIT"/>
    <property type="match status" value="2"/>
</dbReference>
<keyword evidence="3" id="KW-0378">Hydrolase</keyword>
<evidence type="ECO:0000256" key="7">
    <source>
        <dbReference type="ARBA" id="ARBA00023136"/>
    </source>
</evidence>
<sequence>MKETNIKNETAGTEEVKQKEVINTEAPNPALLIVGYVFIPLIISFLAMLFGTPHESYFGQSKNIFNLIFAKKAWLWTTLAYIVHLIYSTPKNLKNSLARYALATLYWFILTQAVFGTYNFRQYVLLATGAPCIPGPNTMCVLDATQKELGHLISGHCLLLIHSSLFLWQEFYPEIVNNGKKPSVVLIRLVLVMDFLMLITTSVYFHTFVEKVTGVFLGSLFWTLAYYKLYPLIQL</sequence>
<evidence type="ECO:0000256" key="4">
    <source>
        <dbReference type="ARBA" id="ARBA00022824"/>
    </source>
</evidence>
<dbReference type="AlphaFoldDB" id="A0A137NZK2"/>
<gene>
    <name evidence="9" type="ORF">CONCODRAFT_79857</name>
</gene>
<organism evidence="9 10">
    <name type="scientific">Conidiobolus coronatus (strain ATCC 28846 / CBS 209.66 / NRRL 28638)</name>
    <name type="common">Delacroixia coronata</name>
    <dbReference type="NCBI Taxonomy" id="796925"/>
    <lineage>
        <taxon>Eukaryota</taxon>
        <taxon>Fungi</taxon>
        <taxon>Fungi incertae sedis</taxon>
        <taxon>Zoopagomycota</taxon>
        <taxon>Entomophthoromycotina</taxon>
        <taxon>Entomophthoromycetes</taxon>
        <taxon>Entomophthorales</taxon>
        <taxon>Ancylistaceae</taxon>
        <taxon>Conidiobolus</taxon>
    </lineage>
</organism>
<evidence type="ECO:0000256" key="6">
    <source>
        <dbReference type="ARBA" id="ARBA00023098"/>
    </source>
</evidence>
<dbReference type="InterPro" id="IPR019388">
    <property type="entry name" value="FIT"/>
</dbReference>
<evidence type="ECO:0000256" key="2">
    <source>
        <dbReference type="ARBA" id="ARBA00022692"/>
    </source>
</evidence>
<keyword evidence="5 8" id="KW-1133">Transmembrane helix</keyword>
<evidence type="ECO:0000256" key="8">
    <source>
        <dbReference type="SAM" id="Phobius"/>
    </source>
</evidence>
<feature type="transmembrane region" description="Helical" evidence="8">
    <location>
        <begin position="212"/>
        <end position="230"/>
    </location>
</feature>
<dbReference type="GO" id="GO:0019915">
    <property type="term" value="P:lipid storage"/>
    <property type="evidence" value="ECO:0007669"/>
    <property type="project" value="InterPro"/>
</dbReference>
<feature type="transmembrane region" description="Helical" evidence="8">
    <location>
        <begin position="64"/>
        <end position="87"/>
    </location>
</feature>
<keyword evidence="4" id="KW-0256">Endoplasmic reticulum</keyword>
<dbReference type="GO" id="GO:0010945">
    <property type="term" value="F:coenzyme A diphosphatase activity"/>
    <property type="evidence" value="ECO:0007669"/>
    <property type="project" value="InterPro"/>
</dbReference>
<reference evidence="9 10" key="1">
    <citation type="journal article" date="2015" name="Genome Biol. Evol.">
        <title>Phylogenomic analyses indicate that early fungi evolved digesting cell walls of algal ancestors of land plants.</title>
        <authorList>
            <person name="Chang Y."/>
            <person name="Wang S."/>
            <person name="Sekimoto S."/>
            <person name="Aerts A.L."/>
            <person name="Choi C."/>
            <person name="Clum A."/>
            <person name="LaButti K.M."/>
            <person name="Lindquist E.A."/>
            <person name="Yee Ngan C."/>
            <person name="Ohm R.A."/>
            <person name="Salamov A.A."/>
            <person name="Grigoriev I.V."/>
            <person name="Spatafora J.W."/>
            <person name="Berbee M.L."/>
        </authorList>
    </citation>
    <scope>NUCLEOTIDE SEQUENCE [LARGE SCALE GENOMIC DNA]</scope>
    <source>
        <strain evidence="9 10">NRRL 28638</strain>
    </source>
</reference>
<keyword evidence="7 8" id="KW-0472">Membrane</keyword>
<dbReference type="GO" id="GO:0034389">
    <property type="term" value="P:lipid droplet organization"/>
    <property type="evidence" value="ECO:0007669"/>
    <property type="project" value="TreeGrafter"/>
</dbReference>
<feature type="transmembrane region" description="Helical" evidence="8">
    <location>
        <begin position="99"/>
        <end position="118"/>
    </location>
</feature>
<keyword evidence="2 8" id="KW-0812">Transmembrane</keyword>
<keyword evidence="6" id="KW-0443">Lipid metabolism</keyword>
<feature type="transmembrane region" description="Helical" evidence="8">
    <location>
        <begin position="30"/>
        <end position="52"/>
    </location>
</feature>
<feature type="transmembrane region" description="Helical" evidence="8">
    <location>
        <begin position="185"/>
        <end position="206"/>
    </location>
</feature>
<evidence type="ECO:0000313" key="9">
    <source>
        <dbReference type="EMBL" id="KXN68177.1"/>
    </source>
</evidence>
<evidence type="ECO:0000256" key="1">
    <source>
        <dbReference type="ARBA" id="ARBA00004477"/>
    </source>
</evidence>
<dbReference type="PANTHER" id="PTHR23129:SF0">
    <property type="entry name" value="ACYL-COENZYME A DIPHOSPHATASE FITM2"/>
    <property type="match status" value="1"/>
</dbReference>